<dbReference type="EMBL" id="GBHO01031090">
    <property type="protein sequence ID" value="JAG12514.1"/>
    <property type="molecule type" value="Transcribed_RNA"/>
</dbReference>
<proteinExistence type="predicted"/>
<reference evidence="1" key="1">
    <citation type="journal article" date="2014" name="PLoS ONE">
        <title>Transcriptome-Based Identification of ABC Transporters in the Western Tarnished Plant Bug Lygus hesperus.</title>
        <authorList>
            <person name="Hull J.J."/>
            <person name="Chaney K."/>
            <person name="Geib S.M."/>
            <person name="Fabrick J.A."/>
            <person name="Brent C.S."/>
            <person name="Walsh D."/>
            <person name="Lavine L.C."/>
        </authorList>
    </citation>
    <scope>NUCLEOTIDE SEQUENCE</scope>
</reference>
<name>A0A0A9WXN0_LYGHE</name>
<gene>
    <name evidence="1" type="primary">hupJ_0</name>
    <name evidence="1" type="ORF">CM83_4461</name>
</gene>
<feature type="non-terminal residue" evidence="1">
    <location>
        <position position="1"/>
    </location>
</feature>
<dbReference type="AlphaFoldDB" id="A0A0A9WXN0"/>
<reference evidence="1" key="2">
    <citation type="submission" date="2014-07" db="EMBL/GenBank/DDBJ databases">
        <authorList>
            <person name="Hull J."/>
        </authorList>
    </citation>
    <scope>NUCLEOTIDE SEQUENCE</scope>
</reference>
<evidence type="ECO:0000313" key="1">
    <source>
        <dbReference type="EMBL" id="JAG12514.1"/>
    </source>
</evidence>
<accession>A0A0A9WXN0</accession>
<organism evidence="1">
    <name type="scientific">Lygus hesperus</name>
    <name type="common">Western plant bug</name>
    <dbReference type="NCBI Taxonomy" id="30085"/>
    <lineage>
        <taxon>Eukaryota</taxon>
        <taxon>Metazoa</taxon>
        <taxon>Ecdysozoa</taxon>
        <taxon>Arthropoda</taxon>
        <taxon>Hexapoda</taxon>
        <taxon>Insecta</taxon>
        <taxon>Pterygota</taxon>
        <taxon>Neoptera</taxon>
        <taxon>Paraneoptera</taxon>
        <taxon>Hemiptera</taxon>
        <taxon>Heteroptera</taxon>
        <taxon>Panheteroptera</taxon>
        <taxon>Cimicomorpha</taxon>
        <taxon>Miridae</taxon>
        <taxon>Mirini</taxon>
        <taxon>Lygus</taxon>
    </lineage>
</organism>
<feature type="non-terminal residue" evidence="1">
    <location>
        <position position="124"/>
    </location>
</feature>
<protein>
    <submittedName>
        <fullName evidence="1">Hydrogenase expression/formation protein hupJ</fullName>
    </submittedName>
</protein>
<sequence>SLKYIEGAYGRRGAEPWRLHAKVDLKYIFIHLPQPIFSQTLGHIRSVMLVTDQRLRLGTPRGFMFINKDIEYSEIYKEMTEIPLCNNAAGSKSPVTVWGKCSGLLPTSWPPTASFIHEKEQPSA</sequence>